<protein>
    <submittedName>
        <fullName evidence="1">Uncharacterized protein</fullName>
    </submittedName>
</protein>
<dbReference type="AlphaFoldDB" id="A0A5B7HFV0"/>
<sequence length="84" mass="9157">MAIIALRWEHSVSGLLSSVSVSVHSGRTSQASRRPRETQCGRGIAVSRDDLACPFLHSLELLLLCEVQRGEPLCEVIGLLSEID</sequence>
<dbReference type="EMBL" id="VSRR010028792">
    <property type="protein sequence ID" value="MPC69043.1"/>
    <property type="molecule type" value="Genomic_DNA"/>
</dbReference>
<dbReference type="Proteomes" id="UP000324222">
    <property type="component" value="Unassembled WGS sequence"/>
</dbReference>
<comment type="caution">
    <text evidence="1">The sequence shown here is derived from an EMBL/GenBank/DDBJ whole genome shotgun (WGS) entry which is preliminary data.</text>
</comment>
<gene>
    <name evidence="1" type="ORF">E2C01_063257</name>
</gene>
<reference evidence="1 2" key="1">
    <citation type="submission" date="2019-05" db="EMBL/GenBank/DDBJ databases">
        <title>Another draft genome of Portunus trituberculatus and its Hox gene families provides insights of decapod evolution.</title>
        <authorList>
            <person name="Jeong J.-H."/>
            <person name="Song I."/>
            <person name="Kim S."/>
            <person name="Choi T."/>
            <person name="Kim D."/>
            <person name="Ryu S."/>
            <person name="Kim W."/>
        </authorList>
    </citation>
    <scope>NUCLEOTIDE SEQUENCE [LARGE SCALE GENOMIC DNA]</scope>
    <source>
        <tissue evidence="1">Muscle</tissue>
    </source>
</reference>
<name>A0A5B7HFV0_PORTR</name>
<keyword evidence="2" id="KW-1185">Reference proteome</keyword>
<evidence type="ECO:0000313" key="2">
    <source>
        <dbReference type="Proteomes" id="UP000324222"/>
    </source>
</evidence>
<evidence type="ECO:0000313" key="1">
    <source>
        <dbReference type="EMBL" id="MPC69043.1"/>
    </source>
</evidence>
<organism evidence="1 2">
    <name type="scientific">Portunus trituberculatus</name>
    <name type="common">Swimming crab</name>
    <name type="synonym">Neptunus trituberculatus</name>
    <dbReference type="NCBI Taxonomy" id="210409"/>
    <lineage>
        <taxon>Eukaryota</taxon>
        <taxon>Metazoa</taxon>
        <taxon>Ecdysozoa</taxon>
        <taxon>Arthropoda</taxon>
        <taxon>Crustacea</taxon>
        <taxon>Multicrustacea</taxon>
        <taxon>Malacostraca</taxon>
        <taxon>Eumalacostraca</taxon>
        <taxon>Eucarida</taxon>
        <taxon>Decapoda</taxon>
        <taxon>Pleocyemata</taxon>
        <taxon>Brachyura</taxon>
        <taxon>Eubrachyura</taxon>
        <taxon>Portunoidea</taxon>
        <taxon>Portunidae</taxon>
        <taxon>Portuninae</taxon>
        <taxon>Portunus</taxon>
    </lineage>
</organism>
<proteinExistence type="predicted"/>
<accession>A0A5B7HFV0</accession>